<keyword evidence="3" id="KW-1185">Reference proteome</keyword>
<reference evidence="2" key="2">
    <citation type="submission" date="2014-09" db="EMBL/GenBank/DDBJ databases">
        <title>Criblamydia sequanensis harbors a mega-plasmid encoding arsenite resistance.</title>
        <authorList>
            <person name="Bertelli C."/>
            <person name="Goesmann A."/>
            <person name="Greub G."/>
        </authorList>
    </citation>
    <scope>NUCLEOTIDE SEQUENCE [LARGE SCALE GENOMIC DNA]</scope>
    <source>
        <strain evidence="2">CRIB-18</strain>
    </source>
</reference>
<evidence type="ECO:0000313" key="3">
    <source>
        <dbReference type="Proteomes" id="UP000031552"/>
    </source>
</evidence>
<keyword evidence="1" id="KW-0472">Membrane</keyword>
<keyword evidence="1" id="KW-1133">Transmembrane helix</keyword>
<organism evidence="2 3">
    <name type="scientific">Candidatus Criblamydia sequanensis CRIB-18</name>
    <dbReference type="NCBI Taxonomy" id="1437425"/>
    <lineage>
        <taxon>Bacteria</taxon>
        <taxon>Pseudomonadati</taxon>
        <taxon>Chlamydiota</taxon>
        <taxon>Chlamydiia</taxon>
        <taxon>Parachlamydiales</taxon>
        <taxon>Candidatus Criblamydiaceae</taxon>
        <taxon>Candidatus Criblamydia</taxon>
    </lineage>
</organism>
<name>A0A090D122_9BACT</name>
<feature type="transmembrane region" description="Helical" evidence="1">
    <location>
        <begin position="103"/>
        <end position="124"/>
    </location>
</feature>
<evidence type="ECO:0000256" key="1">
    <source>
        <dbReference type="SAM" id="Phobius"/>
    </source>
</evidence>
<sequence length="342" mass="39450">MKIEKQDLISAATKIGLPRDSVDKLWEELNTNPSTNKLNLSMVLYYFGAFLILLALSWFLGETWDRFGGKGIFIISSVYLISLLLLGSFFWNKKDLKTPGGLLITLAVCLIPLAVYGFQTWFGWWITEPPGEYKNFFSWIKGGFFLMEIATLVGGLIALYFYRFPFLTMPIFFALWFMSMDSVPLLFGEARYYTDIREKISIVFGLIILAIAYTIDLKGNRDFAFWPYFFGLLSFWGGLSLLESSSEAMRFIYLLINLGLMLLSVLLQRTVFLFFGVLGVMFYIISLFNSYFQDSLSFPIFLSFIGLLVLFLGIFYHKNHLLVEAWLRGLIPESLKKWLPKE</sequence>
<feature type="transmembrane region" description="Helical" evidence="1">
    <location>
        <begin position="72"/>
        <end position="91"/>
    </location>
</feature>
<evidence type="ECO:0000313" key="2">
    <source>
        <dbReference type="EMBL" id="CDR35257.1"/>
    </source>
</evidence>
<accession>A0A090D122</accession>
<protein>
    <submittedName>
        <fullName evidence="2">Conserved putative membrane protein</fullName>
    </submittedName>
</protein>
<dbReference type="RefSeq" id="WP_041018813.1">
    <property type="nucleotide sequence ID" value="NZ_CCEJ010000016.1"/>
</dbReference>
<comment type="caution">
    <text evidence="2">The sequence shown here is derived from an EMBL/GenBank/DDBJ whole genome shotgun (WGS) entry which is preliminary data.</text>
</comment>
<feature type="transmembrane region" description="Helical" evidence="1">
    <location>
        <begin position="43"/>
        <end position="60"/>
    </location>
</feature>
<feature type="transmembrane region" description="Helical" evidence="1">
    <location>
        <begin position="248"/>
        <end position="267"/>
    </location>
</feature>
<dbReference type="eggNOG" id="ENOG502Z7N0">
    <property type="taxonomic scope" value="Bacteria"/>
</dbReference>
<dbReference type="AlphaFoldDB" id="A0A090D122"/>
<feature type="transmembrane region" description="Helical" evidence="1">
    <location>
        <begin position="199"/>
        <end position="216"/>
    </location>
</feature>
<dbReference type="Proteomes" id="UP000031552">
    <property type="component" value="Unassembled WGS sequence"/>
</dbReference>
<feature type="transmembrane region" description="Helical" evidence="1">
    <location>
        <begin position="169"/>
        <end position="187"/>
    </location>
</feature>
<reference evidence="2" key="1">
    <citation type="submission" date="2013-12" db="EMBL/GenBank/DDBJ databases">
        <authorList>
            <person name="Linke B."/>
        </authorList>
    </citation>
    <scope>NUCLEOTIDE SEQUENCE [LARGE SCALE GENOMIC DNA]</scope>
    <source>
        <strain evidence="2">CRIB-18</strain>
    </source>
</reference>
<feature type="transmembrane region" description="Helical" evidence="1">
    <location>
        <begin position="223"/>
        <end position="242"/>
    </location>
</feature>
<feature type="transmembrane region" description="Helical" evidence="1">
    <location>
        <begin position="298"/>
        <end position="316"/>
    </location>
</feature>
<feature type="transmembrane region" description="Helical" evidence="1">
    <location>
        <begin position="144"/>
        <end position="162"/>
    </location>
</feature>
<proteinExistence type="predicted"/>
<feature type="transmembrane region" description="Helical" evidence="1">
    <location>
        <begin position="272"/>
        <end position="292"/>
    </location>
</feature>
<dbReference type="EMBL" id="CCEJ010000016">
    <property type="protein sequence ID" value="CDR35257.1"/>
    <property type="molecule type" value="Genomic_DNA"/>
</dbReference>
<keyword evidence="1" id="KW-0812">Transmembrane</keyword>
<dbReference type="OrthoDB" id="1675191at2"/>
<gene>
    <name evidence="2" type="ORF">CSEC_2451</name>
</gene>